<name>A0A248KKJ2_9ENTR</name>
<proteinExistence type="predicted"/>
<protein>
    <submittedName>
        <fullName evidence="1">Uncharacterized protein</fullName>
    </submittedName>
</protein>
<evidence type="ECO:0000313" key="2">
    <source>
        <dbReference type="Proteomes" id="UP000197098"/>
    </source>
</evidence>
<dbReference type="EMBL" id="CP022114">
    <property type="protein sequence ID" value="ASG63806.1"/>
    <property type="molecule type" value="Genomic_DNA"/>
</dbReference>
<dbReference type="AlphaFoldDB" id="A0A248KKJ2"/>
<evidence type="ECO:0000313" key="1">
    <source>
        <dbReference type="EMBL" id="ASG63806.1"/>
    </source>
</evidence>
<dbReference type="Proteomes" id="UP000197098">
    <property type="component" value="Chromosome"/>
</dbReference>
<accession>A0A248KKJ2</accession>
<gene>
    <name evidence="1" type="ORF">CEW81_16985</name>
</gene>
<reference evidence="1 2" key="1">
    <citation type="submission" date="2017-06" db="EMBL/GenBank/DDBJ databases">
        <title>Origin of plasmid-mediated fosfomycin resistance gene fosA3.</title>
        <authorList>
            <person name="Ito R."/>
            <person name="Pacey M.P."/>
            <person name="Doi Y."/>
        </authorList>
    </citation>
    <scope>NUCLEOTIDE SEQUENCE [LARGE SCALE GENOMIC DNA]</scope>
    <source>
        <strain evidence="1 2">YDC799</strain>
    </source>
</reference>
<sequence>MNEKQFISMLIDLKSWHQNRVDKCQLIIDTKDADICIDMGEDGERVFPAYSVQAAFIRIGVQLALLQFQPFPITMKQADDDMEDEDDE</sequence>
<organism evidence="1 2">
    <name type="scientific">Kluyvera genomosp. 3</name>
    <dbReference type="NCBI Taxonomy" id="2774055"/>
    <lineage>
        <taxon>Bacteria</taxon>
        <taxon>Pseudomonadati</taxon>
        <taxon>Pseudomonadota</taxon>
        <taxon>Gammaproteobacteria</taxon>
        <taxon>Enterobacterales</taxon>
        <taxon>Enterobacteriaceae</taxon>
        <taxon>Kluyvera</taxon>
    </lineage>
</organism>